<dbReference type="SMART" id="SM00635">
    <property type="entry name" value="BID_2"/>
    <property type="match status" value="4"/>
</dbReference>
<organism evidence="3 4">
    <name type="scientific">Paenibacillus pabuli</name>
    <dbReference type="NCBI Taxonomy" id="1472"/>
    <lineage>
        <taxon>Bacteria</taxon>
        <taxon>Bacillati</taxon>
        <taxon>Bacillota</taxon>
        <taxon>Bacilli</taxon>
        <taxon>Bacillales</taxon>
        <taxon>Paenibacillaceae</taxon>
        <taxon>Paenibacillus</taxon>
    </lineage>
</organism>
<dbReference type="RefSeq" id="WP_258311644.1">
    <property type="nucleotide sequence ID" value="NZ_QGTZ01000004.1"/>
</dbReference>
<dbReference type="AlphaFoldDB" id="A0A855YCR0"/>
<dbReference type="InterPro" id="IPR008964">
    <property type="entry name" value="Invasin/intimin_cell_adhesion"/>
</dbReference>
<feature type="domain" description="BIG2" evidence="2">
    <location>
        <begin position="35"/>
        <end position="117"/>
    </location>
</feature>
<feature type="chain" id="PRO_5033011842" evidence="1">
    <location>
        <begin position="32"/>
        <end position="371"/>
    </location>
</feature>
<evidence type="ECO:0000256" key="1">
    <source>
        <dbReference type="SAM" id="SignalP"/>
    </source>
</evidence>
<dbReference type="EMBL" id="QGTZ01000004">
    <property type="protein sequence ID" value="PWW42238.1"/>
    <property type="molecule type" value="Genomic_DNA"/>
</dbReference>
<dbReference type="SUPFAM" id="SSF49373">
    <property type="entry name" value="Invasin/intimin cell-adhesion fragments"/>
    <property type="match status" value="3"/>
</dbReference>
<name>A0A855YCR0_9BACL</name>
<sequence length="371" mass="38804">MNGMNGMKLAIRGSLAFILVLVLLAPSFALAATGDVTSIEITNSSPQQMSVSQTTTLQVMAVIEGFDNKQDVTGGVTWSTSNEAVATIIKGKVKAVAAGEATIYAQVDGAKAQLVVKVQDKIKSIKASPSSYNFVKGSESTLPKVSIVRANGKEEDVTSEIVWTVSSASAVLESGKIKGITPGRVLLQGKYGSETVKVPVAITDEITKVEVTPAVMQLNIKKSKALKVIGTYANGKTINLSKQVTWTSSNNNVAIVKNGTVKTLTEGQATLTGTYQNQTIKAEVTVVPLLKKLITGQKTLVLSPQASTTLSVMAQYDTGKTTVVTSSAVWSSTKPSVATVTGGKIVAVGKGKTSITAKWGNKKVTIPVTVK</sequence>
<feature type="signal peptide" evidence="1">
    <location>
        <begin position="1"/>
        <end position="31"/>
    </location>
</feature>
<evidence type="ECO:0000313" key="4">
    <source>
        <dbReference type="Proteomes" id="UP000247078"/>
    </source>
</evidence>
<dbReference type="Gene3D" id="2.60.40.1080">
    <property type="match status" value="4"/>
</dbReference>
<dbReference type="Pfam" id="PF02368">
    <property type="entry name" value="Big_2"/>
    <property type="match status" value="2"/>
</dbReference>
<protein>
    <submittedName>
        <fullName evidence="3">Ig-like protein group 2</fullName>
    </submittedName>
</protein>
<evidence type="ECO:0000313" key="3">
    <source>
        <dbReference type="EMBL" id="PWW42238.1"/>
    </source>
</evidence>
<reference evidence="3 4" key="1">
    <citation type="submission" date="2018-05" db="EMBL/GenBank/DDBJ databases">
        <title>Freshwater and sediment microbial communities from various areas in North America, analyzing microbe dynamics in response to fracking.</title>
        <authorList>
            <person name="Lamendella R."/>
        </authorList>
    </citation>
    <scope>NUCLEOTIDE SEQUENCE [LARGE SCALE GENOMIC DNA]</scope>
    <source>
        <strain evidence="3 4">DB-3</strain>
    </source>
</reference>
<dbReference type="Proteomes" id="UP000247078">
    <property type="component" value="Unassembled WGS sequence"/>
</dbReference>
<comment type="caution">
    <text evidence="3">The sequence shown here is derived from an EMBL/GenBank/DDBJ whole genome shotgun (WGS) entry which is preliminary data.</text>
</comment>
<keyword evidence="1" id="KW-0732">Signal</keyword>
<dbReference type="InterPro" id="IPR003343">
    <property type="entry name" value="Big_2"/>
</dbReference>
<evidence type="ECO:0000259" key="2">
    <source>
        <dbReference type="SMART" id="SM00635"/>
    </source>
</evidence>
<feature type="domain" description="BIG2" evidence="2">
    <location>
        <begin position="121"/>
        <end position="201"/>
    </location>
</feature>
<proteinExistence type="predicted"/>
<accession>A0A855YCR0</accession>
<feature type="domain" description="BIG2" evidence="2">
    <location>
        <begin position="289"/>
        <end position="369"/>
    </location>
</feature>
<feature type="domain" description="BIG2" evidence="2">
    <location>
        <begin position="205"/>
        <end position="285"/>
    </location>
</feature>
<gene>
    <name evidence="3" type="ORF">DET56_104296</name>
</gene>